<dbReference type="EMBL" id="JWTB01000035">
    <property type="protein sequence ID" value="KIC65288.1"/>
    <property type="molecule type" value="Genomic_DNA"/>
</dbReference>
<reference evidence="6 7" key="1">
    <citation type="submission" date="2014-12" db="EMBL/GenBank/DDBJ databases">
        <title>Genome sequencing of Arthrobacter phenanthrenivorans SWC37.</title>
        <authorList>
            <person name="Tan P.W."/>
            <person name="Chan K.-G."/>
        </authorList>
    </citation>
    <scope>NUCLEOTIDE SEQUENCE [LARGE SCALE GENOMIC DNA]</scope>
    <source>
        <strain evidence="6 7">SWC37</strain>
    </source>
</reference>
<dbReference type="SUPFAM" id="SSF46785">
    <property type="entry name" value="Winged helix' DNA-binding domain"/>
    <property type="match status" value="1"/>
</dbReference>
<dbReference type="GO" id="GO:0045892">
    <property type="term" value="P:negative regulation of DNA-templated transcription"/>
    <property type="evidence" value="ECO:0007669"/>
    <property type="project" value="TreeGrafter"/>
</dbReference>
<evidence type="ECO:0000256" key="3">
    <source>
        <dbReference type="ARBA" id="ARBA00023163"/>
    </source>
</evidence>
<evidence type="ECO:0000256" key="1">
    <source>
        <dbReference type="ARBA" id="ARBA00023015"/>
    </source>
</evidence>
<dbReference type="InterPro" id="IPR014757">
    <property type="entry name" value="Tscrpt_reg_IclR_C"/>
</dbReference>
<dbReference type="RefSeq" id="WP_043455074.1">
    <property type="nucleotide sequence ID" value="NZ_JWTB01000035.1"/>
</dbReference>
<dbReference type="InterPro" id="IPR005471">
    <property type="entry name" value="Tscrpt_reg_IclR_N"/>
</dbReference>
<dbReference type="PANTHER" id="PTHR30136:SF7">
    <property type="entry name" value="HTH-TYPE TRANSCRIPTIONAL REGULATOR KDGR-RELATED"/>
    <property type="match status" value="1"/>
</dbReference>
<evidence type="ECO:0000313" key="6">
    <source>
        <dbReference type="EMBL" id="KIC65288.1"/>
    </source>
</evidence>
<evidence type="ECO:0000313" key="7">
    <source>
        <dbReference type="Proteomes" id="UP000031196"/>
    </source>
</evidence>
<keyword evidence="3" id="KW-0804">Transcription</keyword>
<protein>
    <submittedName>
        <fullName evidence="6">IclR family transcriptional regulator</fullName>
    </submittedName>
</protein>
<feature type="domain" description="IclR-ED" evidence="5">
    <location>
        <begin position="74"/>
        <end position="254"/>
    </location>
</feature>
<evidence type="ECO:0000259" key="5">
    <source>
        <dbReference type="PROSITE" id="PS51078"/>
    </source>
</evidence>
<gene>
    <name evidence="6" type="ORF">RM50_17105</name>
</gene>
<dbReference type="InterPro" id="IPR050707">
    <property type="entry name" value="HTH_MetabolicPath_Reg"/>
</dbReference>
<comment type="caution">
    <text evidence="6">The sequence shown here is derived from an EMBL/GenBank/DDBJ whole genome shotgun (WGS) entry which is preliminary data.</text>
</comment>
<dbReference type="OrthoDB" id="4068713at2"/>
<dbReference type="PROSITE" id="PS51077">
    <property type="entry name" value="HTH_ICLR"/>
    <property type="match status" value="1"/>
</dbReference>
<keyword evidence="2" id="KW-0238">DNA-binding</keyword>
<dbReference type="GO" id="GO:0003677">
    <property type="term" value="F:DNA binding"/>
    <property type="evidence" value="ECO:0007669"/>
    <property type="project" value="UniProtKB-KW"/>
</dbReference>
<dbReference type="Pfam" id="PF09339">
    <property type="entry name" value="HTH_IclR"/>
    <property type="match status" value="1"/>
</dbReference>
<keyword evidence="1" id="KW-0805">Transcription regulation</keyword>
<evidence type="ECO:0000256" key="2">
    <source>
        <dbReference type="ARBA" id="ARBA00023125"/>
    </source>
</evidence>
<dbReference type="SUPFAM" id="SSF55781">
    <property type="entry name" value="GAF domain-like"/>
    <property type="match status" value="1"/>
</dbReference>
<dbReference type="PANTHER" id="PTHR30136">
    <property type="entry name" value="HELIX-TURN-HELIX TRANSCRIPTIONAL REGULATOR, ICLR FAMILY"/>
    <property type="match status" value="1"/>
</dbReference>
<accession>A0A0B4EF93</accession>
<dbReference type="AlphaFoldDB" id="A0A0B4EF93"/>
<proteinExistence type="predicted"/>
<dbReference type="InterPro" id="IPR029016">
    <property type="entry name" value="GAF-like_dom_sf"/>
</dbReference>
<dbReference type="Gene3D" id="3.30.450.40">
    <property type="match status" value="1"/>
</dbReference>
<dbReference type="Pfam" id="PF01614">
    <property type="entry name" value="IclR_C"/>
    <property type="match status" value="1"/>
</dbReference>
<organism evidence="6 7">
    <name type="scientific">Pseudarthrobacter phenanthrenivorans</name>
    <name type="common">Arthrobacter phenanthrenivorans</name>
    <dbReference type="NCBI Taxonomy" id="361575"/>
    <lineage>
        <taxon>Bacteria</taxon>
        <taxon>Bacillati</taxon>
        <taxon>Actinomycetota</taxon>
        <taxon>Actinomycetes</taxon>
        <taxon>Micrococcales</taxon>
        <taxon>Micrococcaceae</taxon>
        <taxon>Pseudarthrobacter</taxon>
    </lineage>
</organism>
<dbReference type="GO" id="GO:0003700">
    <property type="term" value="F:DNA-binding transcription factor activity"/>
    <property type="evidence" value="ECO:0007669"/>
    <property type="project" value="TreeGrafter"/>
</dbReference>
<dbReference type="Gene3D" id="1.10.10.10">
    <property type="entry name" value="Winged helix-like DNA-binding domain superfamily/Winged helix DNA-binding domain"/>
    <property type="match status" value="1"/>
</dbReference>
<feature type="domain" description="HTH iclR-type" evidence="4">
    <location>
        <begin position="12"/>
        <end position="73"/>
    </location>
</feature>
<dbReference type="InterPro" id="IPR036388">
    <property type="entry name" value="WH-like_DNA-bd_sf"/>
</dbReference>
<evidence type="ECO:0000259" key="4">
    <source>
        <dbReference type="PROSITE" id="PS51077"/>
    </source>
</evidence>
<dbReference type="PROSITE" id="PS51078">
    <property type="entry name" value="ICLR_ED"/>
    <property type="match status" value="1"/>
</dbReference>
<name>A0A0B4EF93_PSEPS</name>
<dbReference type="Proteomes" id="UP000031196">
    <property type="component" value="Unassembled WGS sequence"/>
</dbReference>
<dbReference type="InterPro" id="IPR036390">
    <property type="entry name" value="WH_DNA-bd_sf"/>
</dbReference>
<dbReference type="SMART" id="SM00346">
    <property type="entry name" value="HTH_ICLR"/>
    <property type="match status" value="1"/>
</dbReference>
<sequence length="260" mass="28395">MQADASESKYKAPALSKGLDILELLASEDEGLGQAEIAKRLGRTTSEIFRVLMVLLERGYVELDNGERYHLATKLFEVAHRHPIIRRLTAIAGDEMQKLANRISQSIHLCILSSGKLLVIAQVDCPDTNVNTVRLGSQIPIDDSASGRVLAAFMEHQELDHLLKLAGNETSARRARFLADLQEVRKSGFCQGKSLTIEGVTNISAPVFDYTGKAVAAVTTPYIHRLTGTDNMPVDEARALLVETCAELSRRMGAGAARNN</sequence>